<keyword evidence="1" id="KW-1133">Transmembrane helix</keyword>
<evidence type="ECO:0000313" key="2">
    <source>
        <dbReference type="EMBL" id="KAK4831403.1"/>
    </source>
</evidence>
<keyword evidence="3" id="KW-1185">Reference proteome</keyword>
<keyword evidence="1" id="KW-0472">Membrane</keyword>
<reference evidence="2 3" key="1">
    <citation type="journal article" date="2023" name="J. Hered.">
        <title>Chromosome-level genome of the wood stork (Mycteria americana) provides insight into avian chromosome evolution.</title>
        <authorList>
            <person name="Flamio R. Jr."/>
            <person name="Ramstad K.M."/>
        </authorList>
    </citation>
    <scope>NUCLEOTIDE SEQUENCE [LARGE SCALE GENOMIC DNA]</scope>
    <source>
        <strain evidence="2">JAX WOST 10</strain>
    </source>
</reference>
<organism evidence="2 3">
    <name type="scientific">Mycteria americana</name>
    <name type="common">Wood stork</name>
    <dbReference type="NCBI Taxonomy" id="33587"/>
    <lineage>
        <taxon>Eukaryota</taxon>
        <taxon>Metazoa</taxon>
        <taxon>Chordata</taxon>
        <taxon>Craniata</taxon>
        <taxon>Vertebrata</taxon>
        <taxon>Euteleostomi</taxon>
        <taxon>Archelosauria</taxon>
        <taxon>Archosauria</taxon>
        <taxon>Dinosauria</taxon>
        <taxon>Saurischia</taxon>
        <taxon>Theropoda</taxon>
        <taxon>Coelurosauria</taxon>
        <taxon>Aves</taxon>
        <taxon>Neognathae</taxon>
        <taxon>Neoaves</taxon>
        <taxon>Aequornithes</taxon>
        <taxon>Ciconiiformes</taxon>
        <taxon>Ciconiidae</taxon>
        <taxon>Mycteria</taxon>
    </lineage>
</organism>
<dbReference type="AlphaFoldDB" id="A0AAN7NQ13"/>
<name>A0AAN7NQ13_MYCAM</name>
<comment type="caution">
    <text evidence="2">The sequence shown here is derived from an EMBL/GenBank/DDBJ whole genome shotgun (WGS) entry which is preliminary data.</text>
</comment>
<protein>
    <submittedName>
        <fullName evidence="2">Uncharacterized protein</fullName>
    </submittedName>
</protein>
<feature type="transmembrane region" description="Helical" evidence="1">
    <location>
        <begin position="6"/>
        <end position="27"/>
    </location>
</feature>
<evidence type="ECO:0000256" key="1">
    <source>
        <dbReference type="SAM" id="Phobius"/>
    </source>
</evidence>
<dbReference type="Proteomes" id="UP001333110">
    <property type="component" value="Unassembled WGS sequence"/>
</dbReference>
<accession>A0AAN7NQ13</accession>
<evidence type="ECO:0000313" key="3">
    <source>
        <dbReference type="Proteomes" id="UP001333110"/>
    </source>
</evidence>
<proteinExistence type="predicted"/>
<dbReference type="EMBL" id="JAUNZN010000001">
    <property type="protein sequence ID" value="KAK4831403.1"/>
    <property type="molecule type" value="Genomic_DNA"/>
</dbReference>
<gene>
    <name evidence="2" type="ORF">QYF61_017534</name>
</gene>
<keyword evidence="1" id="KW-0812">Transmembrane</keyword>
<sequence>MLDMKTGFHATVCFFPIVVLLSVIATVDLRMAKDFGLSDVTGTYLDLEGFTFIPCLHAIETSCLRLRLDSSTLWKVIWITAEELRMG</sequence>